<proteinExistence type="predicted"/>
<dbReference type="AlphaFoldDB" id="A0A4Z1SQY3"/>
<protein>
    <submittedName>
        <fullName evidence="2">Lipid binding protein</fullName>
    </submittedName>
</protein>
<dbReference type="InterPro" id="IPR002913">
    <property type="entry name" value="START_lipid-bd_dom"/>
</dbReference>
<dbReference type="CDD" id="cd00177">
    <property type="entry name" value="START"/>
    <property type="match status" value="1"/>
</dbReference>
<dbReference type="GO" id="GO:0005737">
    <property type="term" value="C:cytoplasm"/>
    <property type="evidence" value="ECO:0007669"/>
    <property type="project" value="UniProtKB-ARBA"/>
</dbReference>
<dbReference type="PANTHER" id="PTHR19308">
    <property type="entry name" value="PHOSPHATIDYLCHOLINE TRANSFER PROTEIN"/>
    <property type="match status" value="1"/>
</dbReference>
<accession>A0A4Z1SQY3</accession>
<reference evidence="2 3" key="1">
    <citation type="submission" date="2019-05" db="EMBL/GenBank/DDBJ databases">
        <title>The compact genome of Giardia muris reveals important steps in the evolution of intestinal protozoan parasites.</title>
        <authorList>
            <person name="Xu F."/>
            <person name="Jimenez-Gonzalez A."/>
            <person name="Einarsson E."/>
            <person name="Astvaldsson A."/>
            <person name="Peirasmaki D."/>
            <person name="Eckmann L."/>
            <person name="Andersson J.O."/>
            <person name="Svard S.G."/>
            <person name="Jerlstrom-Hultqvist J."/>
        </authorList>
    </citation>
    <scope>NUCLEOTIDE SEQUENCE [LARGE SCALE GENOMIC DNA]</scope>
    <source>
        <strain evidence="2 3">Roberts-Thomson</strain>
    </source>
</reference>
<feature type="domain" description="START" evidence="1">
    <location>
        <begin position="101"/>
        <end position="242"/>
    </location>
</feature>
<dbReference type="InterPro" id="IPR051213">
    <property type="entry name" value="START_lipid_transfer"/>
</dbReference>
<sequence length="257" mass="28253">MPIATGPVPAECWTDIKKAAKEGMEASFRLLENGAWKDPKIEEGLSVTTATVDGSKCHALKAELEIPYPPQSCVAAALQNLEIPIGSSSNNTRFLARKPFWENDEGRQKCEQVAAYYNPNSFATSTEPSYDLYLLVQYVVASPSSLIAPREFVTARHCQELEKGPNGRRFCISSVSWEPSNLTTIFPESDKTEKWVRGTLHAQLYLFEETSGGKTKATFLVHSDPQGSVPAALVNKTLVNQAKALTEIDVCLKSLVK</sequence>
<evidence type="ECO:0000313" key="2">
    <source>
        <dbReference type="EMBL" id="TNJ28110.1"/>
    </source>
</evidence>
<dbReference type="Gene3D" id="3.30.530.20">
    <property type="match status" value="1"/>
</dbReference>
<evidence type="ECO:0000259" key="1">
    <source>
        <dbReference type="PROSITE" id="PS50848"/>
    </source>
</evidence>
<gene>
    <name evidence="2" type="ORF">GMRT_15173</name>
</gene>
<comment type="caution">
    <text evidence="2">The sequence shown here is derived from an EMBL/GenBank/DDBJ whole genome shotgun (WGS) entry which is preliminary data.</text>
</comment>
<dbReference type="Proteomes" id="UP000315496">
    <property type="component" value="Chromosome 2"/>
</dbReference>
<keyword evidence="3" id="KW-1185">Reference proteome</keyword>
<dbReference type="VEuPathDB" id="GiardiaDB:GMRT_15173"/>
<dbReference type="InterPro" id="IPR023393">
    <property type="entry name" value="START-like_dom_sf"/>
</dbReference>
<dbReference type="OrthoDB" id="10251082at2759"/>
<name>A0A4Z1SQY3_GIAMU</name>
<dbReference type="PROSITE" id="PS50848">
    <property type="entry name" value="START"/>
    <property type="match status" value="1"/>
</dbReference>
<evidence type="ECO:0000313" key="3">
    <source>
        <dbReference type="Proteomes" id="UP000315496"/>
    </source>
</evidence>
<dbReference type="EMBL" id="VDLU01000002">
    <property type="protein sequence ID" value="TNJ28110.1"/>
    <property type="molecule type" value="Genomic_DNA"/>
</dbReference>
<organism evidence="2 3">
    <name type="scientific">Giardia muris</name>
    <dbReference type="NCBI Taxonomy" id="5742"/>
    <lineage>
        <taxon>Eukaryota</taxon>
        <taxon>Metamonada</taxon>
        <taxon>Diplomonadida</taxon>
        <taxon>Hexamitidae</taxon>
        <taxon>Giardiinae</taxon>
        <taxon>Giardia</taxon>
    </lineage>
</organism>
<dbReference type="PANTHER" id="PTHR19308:SF56">
    <property type="entry name" value="START DOMAIN-CONTAINING PROTEIN"/>
    <property type="match status" value="1"/>
</dbReference>
<dbReference type="GO" id="GO:0008289">
    <property type="term" value="F:lipid binding"/>
    <property type="evidence" value="ECO:0007669"/>
    <property type="project" value="InterPro"/>
</dbReference>
<dbReference type="Pfam" id="PF01852">
    <property type="entry name" value="START"/>
    <property type="match status" value="1"/>
</dbReference>
<dbReference type="SUPFAM" id="SSF55961">
    <property type="entry name" value="Bet v1-like"/>
    <property type="match status" value="1"/>
</dbReference>